<dbReference type="Proteomes" id="UP000799750">
    <property type="component" value="Unassembled WGS sequence"/>
</dbReference>
<organism evidence="3 4">
    <name type="scientific">Lophium mytilinum</name>
    <dbReference type="NCBI Taxonomy" id="390894"/>
    <lineage>
        <taxon>Eukaryota</taxon>
        <taxon>Fungi</taxon>
        <taxon>Dikarya</taxon>
        <taxon>Ascomycota</taxon>
        <taxon>Pezizomycotina</taxon>
        <taxon>Dothideomycetes</taxon>
        <taxon>Pleosporomycetidae</taxon>
        <taxon>Mytilinidiales</taxon>
        <taxon>Mytilinidiaceae</taxon>
        <taxon>Lophium</taxon>
    </lineage>
</organism>
<comment type="subcellular location">
    <subcellularLocation>
        <location evidence="1">Nucleus</location>
    </subcellularLocation>
</comment>
<proteinExistence type="predicted"/>
<sequence length="372" mass="42444">MPLPFKVPQEALFFHHFLENLAGMLDMTDIQRHFAVDVPERALSCPVLLDALMAFAGRHLSRTSASESDSAIADHYHYHCVSRMIPMLNEKELVADETLFAAAVILRTYEETNETHMGAGLERHLTGTSVFANAQLEFHTWGGLGHAAFWVFVRQDIYMSLLSQQPLKVDLAGWEERLSFDLGFDPTTDCTWANRMIWIVAEIVGFCFGDRNTSNWESARDKVETWDLSRPKSFDPILYVERDPDAKRYFPEIRLGHPWHVTGIQYYYMAKLLLATCYPHVPKIGLGYQRAQRTMCDEILRNAEAVCGIAFATSLPAARLTACTAIIACGPWFVHRPREEQEQVLELLRRAEAESAYPTGSLARGLREEWEW</sequence>
<evidence type="ECO:0000256" key="1">
    <source>
        <dbReference type="ARBA" id="ARBA00004123"/>
    </source>
</evidence>
<dbReference type="GO" id="GO:0045944">
    <property type="term" value="P:positive regulation of transcription by RNA polymerase II"/>
    <property type="evidence" value="ECO:0007669"/>
    <property type="project" value="TreeGrafter"/>
</dbReference>
<evidence type="ECO:0000256" key="2">
    <source>
        <dbReference type="ARBA" id="ARBA00023242"/>
    </source>
</evidence>
<keyword evidence="4" id="KW-1185">Reference proteome</keyword>
<protein>
    <submittedName>
        <fullName evidence="3">Uncharacterized protein</fullName>
    </submittedName>
</protein>
<evidence type="ECO:0000313" key="3">
    <source>
        <dbReference type="EMBL" id="KAF2488656.1"/>
    </source>
</evidence>
<name>A0A6A6Q9K3_9PEZI</name>
<gene>
    <name evidence="3" type="ORF">BU16DRAFT_520401</name>
</gene>
<dbReference type="EMBL" id="MU004202">
    <property type="protein sequence ID" value="KAF2488656.1"/>
    <property type="molecule type" value="Genomic_DNA"/>
</dbReference>
<dbReference type="GO" id="GO:0003700">
    <property type="term" value="F:DNA-binding transcription factor activity"/>
    <property type="evidence" value="ECO:0007669"/>
    <property type="project" value="TreeGrafter"/>
</dbReference>
<dbReference type="OrthoDB" id="4525710at2759"/>
<dbReference type="GO" id="GO:0005634">
    <property type="term" value="C:nucleus"/>
    <property type="evidence" value="ECO:0007669"/>
    <property type="project" value="UniProtKB-SubCell"/>
</dbReference>
<keyword evidence="2" id="KW-0539">Nucleus</keyword>
<dbReference type="Pfam" id="PF11951">
    <property type="entry name" value="Fungal_trans_2"/>
    <property type="match status" value="1"/>
</dbReference>
<dbReference type="GO" id="GO:0000976">
    <property type="term" value="F:transcription cis-regulatory region binding"/>
    <property type="evidence" value="ECO:0007669"/>
    <property type="project" value="TreeGrafter"/>
</dbReference>
<dbReference type="InterPro" id="IPR021858">
    <property type="entry name" value="Fun_TF"/>
</dbReference>
<accession>A0A6A6Q9K3</accession>
<dbReference type="AlphaFoldDB" id="A0A6A6Q9K3"/>
<reference evidence="3" key="1">
    <citation type="journal article" date="2020" name="Stud. Mycol.">
        <title>101 Dothideomycetes genomes: a test case for predicting lifestyles and emergence of pathogens.</title>
        <authorList>
            <person name="Haridas S."/>
            <person name="Albert R."/>
            <person name="Binder M."/>
            <person name="Bloem J."/>
            <person name="Labutti K."/>
            <person name="Salamov A."/>
            <person name="Andreopoulos B."/>
            <person name="Baker S."/>
            <person name="Barry K."/>
            <person name="Bills G."/>
            <person name="Bluhm B."/>
            <person name="Cannon C."/>
            <person name="Castanera R."/>
            <person name="Culley D."/>
            <person name="Daum C."/>
            <person name="Ezra D."/>
            <person name="Gonzalez J."/>
            <person name="Henrissat B."/>
            <person name="Kuo A."/>
            <person name="Liang C."/>
            <person name="Lipzen A."/>
            <person name="Lutzoni F."/>
            <person name="Magnuson J."/>
            <person name="Mondo S."/>
            <person name="Nolan M."/>
            <person name="Ohm R."/>
            <person name="Pangilinan J."/>
            <person name="Park H.-J."/>
            <person name="Ramirez L."/>
            <person name="Alfaro M."/>
            <person name="Sun H."/>
            <person name="Tritt A."/>
            <person name="Yoshinaga Y."/>
            <person name="Zwiers L.-H."/>
            <person name="Turgeon B."/>
            <person name="Goodwin S."/>
            <person name="Spatafora J."/>
            <person name="Crous P."/>
            <person name="Grigoriev I."/>
        </authorList>
    </citation>
    <scope>NUCLEOTIDE SEQUENCE</scope>
    <source>
        <strain evidence="3">CBS 269.34</strain>
    </source>
</reference>
<evidence type="ECO:0000313" key="4">
    <source>
        <dbReference type="Proteomes" id="UP000799750"/>
    </source>
</evidence>
<dbReference type="PANTHER" id="PTHR37534:SF25">
    <property type="entry name" value="ZN(II)2CYS6 TRANSCRIPTION FACTOR (EUROFUNG)"/>
    <property type="match status" value="1"/>
</dbReference>
<dbReference type="PANTHER" id="PTHR37534">
    <property type="entry name" value="TRANSCRIPTIONAL ACTIVATOR PROTEIN UGA3"/>
    <property type="match status" value="1"/>
</dbReference>